<evidence type="ECO:0000256" key="3">
    <source>
        <dbReference type="ARBA" id="ARBA00022833"/>
    </source>
</evidence>
<keyword evidence="2 4" id="KW-0863">Zinc-finger</keyword>
<name>A0A8H6ZBL7_9AGAR</name>
<keyword evidence="3" id="KW-0862">Zinc</keyword>
<evidence type="ECO:0000256" key="4">
    <source>
        <dbReference type="PROSITE-ProRule" id="PRU00134"/>
    </source>
</evidence>
<protein>
    <submittedName>
        <fullName evidence="6">MYND-type domain-containing protein</fullName>
    </submittedName>
</protein>
<keyword evidence="7" id="KW-1185">Reference proteome</keyword>
<keyword evidence="1" id="KW-0479">Metal-binding</keyword>
<dbReference type="InterPro" id="IPR002893">
    <property type="entry name" value="Znf_MYND"/>
</dbReference>
<sequence>MHPALSVSNFARLPPALRMRANIAVSGVAGSQEETVALVDDLPDISSEHLPYLLPVLHSALDPVGIPAVLARFDSLGWESIKWDIMRAHSCLRGLLVLGFQFIPTASFADLWRNIWPWIAFLDENEENFSCADFGNVRTRYRAYMSVMRFMNTDEAANQLVHTTPGLYVVVGRAWRHLLEENSGGLLRLSYVLGETVRQLVAVICLVDSGVVPEHRRRRNSAIQDAFRSCGIVATLTTASRALCKSSLDIAEFLLRTIFLALLDHIVSFPPLWLNESLRAGLLDIVFTYHPHRALAPPVRRLLEDILIPAAVYHSVLVQLRICFAQVRDRDAENIFDNGYLLKIWGSLLEVAQSRFQILDEYNNDALVTTRACDSVACARICSKHALKRCSGCLSAYYCSQKCQTNDWQHGGHRRICDDLSSRQKLHYSRNSIRDWSFLRALLYHEYARRQEEIARKRLLFVERHPDEIPCTVFDFMTPGCEVVVGPLKVVGYLFRFEAEKMSRCGGTMHLNLMKVIGDADVPRLWPFPVHVKSVGVDKGRRVMESSLDELE</sequence>
<gene>
    <name evidence="6" type="ORF">MSAN_00476300</name>
</gene>
<organism evidence="6 7">
    <name type="scientific">Mycena sanguinolenta</name>
    <dbReference type="NCBI Taxonomy" id="230812"/>
    <lineage>
        <taxon>Eukaryota</taxon>
        <taxon>Fungi</taxon>
        <taxon>Dikarya</taxon>
        <taxon>Basidiomycota</taxon>
        <taxon>Agaricomycotina</taxon>
        <taxon>Agaricomycetes</taxon>
        <taxon>Agaricomycetidae</taxon>
        <taxon>Agaricales</taxon>
        <taxon>Marasmiineae</taxon>
        <taxon>Mycenaceae</taxon>
        <taxon>Mycena</taxon>
    </lineage>
</organism>
<dbReference type="Proteomes" id="UP000623467">
    <property type="component" value="Unassembled WGS sequence"/>
</dbReference>
<feature type="domain" description="MYND-type" evidence="5">
    <location>
        <begin position="375"/>
        <end position="417"/>
    </location>
</feature>
<reference evidence="6" key="1">
    <citation type="submission" date="2020-05" db="EMBL/GenBank/DDBJ databases">
        <title>Mycena genomes resolve the evolution of fungal bioluminescence.</title>
        <authorList>
            <person name="Tsai I.J."/>
        </authorList>
    </citation>
    <scope>NUCLEOTIDE SEQUENCE</scope>
    <source>
        <strain evidence="6">160909Yilan</strain>
    </source>
</reference>
<evidence type="ECO:0000313" key="7">
    <source>
        <dbReference type="Proteomes" id="UP000623467"/>
    </source>
</evidence>
<accession>A0A8H6ZBL7</accession>
<dbReference type="Pfam" id="PF01753">
    <property type="entry name" value="zf-MYND"/>
    <property type="match status" value="1"/>
</dbReference>
<comment type="caution">
    <text evidence="6">The sequence shown here is derived from an EMBL/GenBank/DDBJ whole genome shotgun (WGS) entry which is preliminary data.</text>
</comment>
<dbReference type="SUPFAM" id="SSF144232">
    <property type="entry name" value="HIT/MYND zinc finger-like"/>
    <property type="match status" value="1"/>
</dbReference>
<evidence type="ECO:0000313" key="6">
    <source>
        <dbReference type="EMBL" id="KAF7372710.1"/>
    </source>
</evidence>
<proteinExistence type="predicted"/>
<dbReference type="GO" id="GO:0008270">
    <property type="term" value="F:zinc ion binding"/>
    <property type="evidence" value="ECO:0007669"/>
    <property type="project" value="UniProtKB-KW"/>
</dbReference>
<evidence type="ECO:0000259" key="5">
    <source>
        <dbReference type="PROSITE" id="PS50865"/>
    </source>
</evidence>
<dbReference type="EMBL" id="JACAZH010000003">
    <property type="protein sequence ID" value="KAF7372710.1"/>
    <property type="molecule type" value="Genomic_DNA"/>
</dbReference>
<dbReference type="OrthoDB" id="3064659at2759"/>
<evidence type="ECO:0000256" key="1">
    <source>
        <dbReference type="ARBA" id="ARBA00022723"/>
    </source>
</evidence>
<evidence type="ECO:0000256" key="2">
    <source>
        <dbReference type="ARBA" id="ARBA00022771"/>
    </source>
</evidence>
<dbReference type="Gene3D" id="6.10.140.2220">
    <property type="match status" value="1"/>
</dbReference>
<dbReference type="AlphaFoldDB" id="A0A8H6ZBL7"/>
<dbReference type="PROSITE" id="PS50865">
    <property type="entry name" value="ZF_MYND_2"/>
    <property type="match status" value="1"/>
</dbReference>